<dbReference type="RefSeq" id="WP_035917557.1">
    <property type="nucleotide sequence ID" value="NZ_AVPJ01000012.1"/>
</dbReference>
<dbReference type="OrthoDB" id="4965184at2"/>
<dbReference type="AlphaFoldDB" id="A0A0A0J6Q8"/>
<dbReference type="EMBL" id="AVPJ01000012">
    <property type="protein sequence ID" value="KGN31296.1"/>
    <property type="molecule type" value="Genomic_DNA"/>
</dbReference>
<organism evidence="2 3">
    <name type="scientific">Knoellia sinensis KCTC 19936</name>
    <dbReference type="NCBI Taxonomy" id="1385520"/>
    <lineage>
        <taxon>Bacteria</taxon>
        <taxon>Bacillati</taxon>
        <taxon>Actinomycetota</taxon>
        <taxon>Actinomycetes</taxon>
        <taxon>Micrococcales</taxon>
        <taxon>Intrasporangiaceae</taxon>
        <taxon>Knoellia</taxon>
    </lineage>
</organism>
<evidence type="ECO:0000313" key="2">
    <source>
        <dbReference type="EMBL" id="KGN31296.1"/>
    </source>
</evidence>
<sequence>MKIRNLSSVLAVTAVTASLALPGLTSGISASSDSGGGSSRIDVAALALAAPHATPAMDSIEQNARLKVRPRKAPAQANSVAGATADCDGCTATASALTIVSATDGGHPYSRVKATGRAVVDNMATTTTSDCTGCGTVAVSLQVVLARTQTLLSVNNRSIAVNAGCTECKAASAAYQIVIVSEELTRLTQSDRAELRAFLASEVDRLKNAAPQARQSMAGSALDDLEDRLRASLGPAATVTGEADVKLL</sequence>
<comment type="caution">
    <text evidence="2">The sequence shown here is derived from an EMBL/GenBank/DDBJ whole genome shotgun (WGS) entry which is preliminary data.</text>
</comment>
<evidence type="ECO:0000313" key="3">
    <source>
        <dbReference type="Proteomes" id="UP000030002"/>
    </source>
</evidence>
<dbReference type="Proteomes" id="UP000030002">
    <property type="component" value="Unassembled WGS sequence"/>
</dbReference>
<reference evidence="2 3" key="1">
    <citation type="submission" date="2013-08" db="EMBL/GenBank/DDBJ databases">
        <title>The genome sequence of Knoellia sinensis.</title>
        <authorList>
            <person name="Zhu W."/>
            <person name="Wang G."/>
        </authorList>
    </citation>
    <scope>NUCLEOTIDE SEQUENCE [LARGE SCALE GENOMIC DNA]</scope>
    <source>
        <strain evidence="2 3">KCTC 19936</strain>
    </source>
</reference>
<accession>A0A0A0J6Q8</accession>
<name>A0A0A0J6Q8_9MICO</name>
<feature type="signal peptide" evidence="1">
    <location>
        <begin position="1"/>
        <end position="20"/>
    </location>
</feature>
<keyword evidence="1" id="KW-0732">Signal</keyword>
<feature type="chain" id="PRO_5039506919" evidence="1">
    <location>
        <begin position="21"/>
        <end position="248"/>
    </location>
</feature>
<keyword evidence="3" id="KW-1185">Reference proteome</keyword>
<dbReference type="eggNOG" id="ENOG5030YZI">
    <property type="taxonomic scope" value="Bacteria"/>
</dbReference>
<proteinExistence type="predicted"/>
<dbReference type="STRING" id="1385520.N802_04200"/>
<gene>
    <name evidence="2" type="ORF">N802_04200</name>
</gene>
<protein>
    <submittedName>
        <fullName evidence="2">Uncharacterized protein</fullName>
    </submittedName>
</protein>
<evidence type="ECO:0000256" key="1">
    <source>
        <dbReference type="SAM" id="SignalP"/>
    </source>
</evidence>